<keyword evidence="2" id="KW-0812">Transmembrane</keyword>
<protein>
    <submittedName>
        <fullName evidence="4">EamA family transporter</fullName>
    </submittedName>
</protein>
<keyword evidence="2" id="KW-1133">Transmembrane helix</keyword>
<evidence type="ECO:0000313" key="5">
    <source>
        <dbReference type="Proteomes" id="UP000886805"/>
    </source>
</evidence>
<dbReference type="EMBL" id="DXEQ01000118">
    <property type="protein sequence ID" value="HIX72203.1"/>
    <property type="molecule type" value="Genomic_DNA"/>
</dbReference>
<feature type="domain" description="EamA" evidence="3">
    <location>
        <begin position="2"/>
        <end position="98"/>
    </location>
</feature>
<feature type="non-terminal residue" evidence="4">
    <location>
        <position position="100"/>
    </location>
</feature>
<evidence type="ECO:0000259" key="3">
    <source>
        <dbReference type="Pfam" id="PF00892"/>
    </source>
</evidence>
<comment type="similarity">
    <text evidence="1">Belongs to the EamA transporter family.</text>
</comment>
<dbReference type="GO" id="GO:0016020">
    <property type="term" value="C:membrane"/>
    <property type="evidence" value="ECO:0007669"/>
    <property type="project" value="InterPro"/>
</dbReference>
<reference evidence="4" key="2">
    <citation type="submission" date="2021-04" db="EMBL/GenBank/DDBJ databases">
        <authorList>
            <person name="Gilroy R."/>
        </authorList>
    </citation>
    <scope>NUCLEOTIDE SEQUENCE</scope>
    <source>
        <strain evidence="4">ChiSxjej3B15-1167</strain>
    </source>
</reference>
<reference evidence="4" key="1">
    <citation type="journal article" date="2021" name="PeerJ">
        <title>Extensive microbial diversity within the chicken gut microbiome revealed by metagenomics and culture.</title>
        <authorList>
            <person name="Gilroy R."/>
            <person name="Ravi A."/>
            <person name="Getino M."/>
            <person name="Pursley I."/>
            <person name="Horton D.L."/>
            <person name="Alikhan N.F."/>
            <person name="Baker D."/>
            <person name="Gharbi K."/>
            <person name="Hall N."/>
            <person name="Watson M."/>
            <person name="Adriaenssens E.M."/>
            <person name="Foster-Nyarko E."/>
            <person name="Jarju S."/>
            <person name="Secka A."/>
            <person name="Antonio M."/>
            <person name="Oren A."/>
            <person name="Chaudhuri R.R."/>
            <person name="La Ragione R."/>
            <person name="Hildebrand F."/>
            <person name="Pallen M.J."/>
        </authorList>
    </citation>
    <scope>NUCLEOTIDE SEQUENCE</scope>
    <source>
        <strain evidence="4">ChiSxjej3B15-1167</strain>
    </source>
</reference>
<organism evidence="4 5">
    <name type="scientific">Candidatus Anaerobutyricum stercoripullorum</name>
    <dbReference type="NCBI Taxonomy" id="2838456"/>
    <lineage>
        <taxon>Bacteria</taxon>
        <taxon>Bacillati</taxon>
        <taxon>Bacillota</taxon>
        <taxon>Clostridia</taxon>
        <taxon>Lachnospirales</taxon>
        <taxon>Lachnospiraceae</taxon>
        <taxon>Anaerobutyricum</taxon>
    </lineage>
</organism>
<feature type="transmembrane region" description="Helical" evidence="2">
    <location>
        <begin position="64"/>
        <end position="85"/>
    </location>
</feature>
<dbReference type="SUPFAM" id="SSF103481">
    <property type="entry name" value="Multidrug resistance efflux transporter EmrE"/>
    <property type="match status" value="1"/>
</dbReference>
<accession>A0A9D1X3B6</accession>
<keyword evidence="2" id="KW-0472">Membrane</keyword>
<feature type="transmembrane region" description="Helical" evidence="2">
    <location>
        <begin position="30"/>
        <end position="52"/>
    </location>
</feature>
<gene>
    <name evidence="4" type="ORF">H9849_04205</name>
</gene>
<dbReference type="Proteomes" id="UP000886805">
    <property type="component" value="Unassembled WGS sequence"/>
</dbReference>
<comment type="caution">
    <text evidence="4">The sequence shown here is derived from an EMBL/GenBank/DDBJ whole genome shotgun (WGS) entry which is preliminary data.</text>
</comment>
<name>A0A9D1X3B6_9FIRM</name>
<dbReference type="AlphaFoldDB" id="A0A9D1X3B6"/>
<evidence type="ECO:0000256" key="1">
    <source>
        <dbReference type="ARBA" id="ARBA00007362"/>
    </source>
</evidence>
<dbReference type="InterPro" id="IPR037185">
    <property type="entry name" value="EmrE-like"/>
</dbReference>
<proteinExistence type="inferred from homology"/>
<evidence type="ECO:0000256" key="2">
    <source>
        <dbReference type="SAM" id="Phobius"/>
    </source>
</evidence>
<evidence type="ECO:0000313" key="4">
    <source>
        <dbReference type="EMBL" id="HIX72203.1"/>
    </source>
</evidence>
<dbReference type="InterPro" id="IPR000620">
    <property type="entry name" value="EamA_dom"/>
</dbReference>
<sequence length="100" mass="10799">MWLLFAFDSAFFAGLTAILAKCGIKNIDSNVATAVRTVVVLLFSWVMVFIVRSQTGLPEISARTLVFLVLSGLATGASWLCYYRALQTGPASVVVPVDKL</sequence>
<dbReference type="Pfam" id="PF00892">
    <property type="entry name" value="EamA"/>
    <property type="match status" value="1"/>
</dbReference>